<feature type="region of interest" description="Disordered" evidence="1">
    <location>
        <begin position="140"/>
        <end position="165"/>
    </location>
</feature>
<keyword evidence="3" id="KW-1185">Reference proteome</keyword>
<feature type="non-terminal residue" evidence="2">
    <location>
        <position position="1"/>
    </location>
</feature>
<proteinExistence type="predicted"/>
<gene>
    <name evidence="2" type="ORF">chiPu_0024760</name>
</gene>
<sequence>VFGNKANTDSFHSPSARDAIELMPSESASCLLQSNTGLYHRGLLQADHSSCPLGRGQTASRPVPADYPTPDIITIEHNYCSRRAARRGTGTASGTHRLVSAHRWSCGAAALRSTRQHSRTRAQARIEVDEAVDLVVGIQQASGHSGGKREVGTEPGDSFRHRKVS</sequence>
<evidence type="ECO:0000313" key="2">
    <source>
        <dbReference type="EMBL" id="GCC40813.1"/>
    </source>
</evidence>
<evidence type="ECO:0000313" key="3">
    <source>
        <dbReference type="Proteomes" id="UP000287033"/>
    </source>
</evidence>
<comment type="caution">
    <text evidence="2">The sequence shown here is derived from an EMBL/GenBank/DDBJ whole genome shotgun (WGS) entry which is preliminary data.</text>
</comment>
<accession>A0A401TDU5</accession>
<name>A0A401TDU5_CHIPU</name>
<dbReference type="EMBL" id="BEZZ01045778">
    <property type="protein sequence ID" value="GCC40813.1"/>
    <property type="molecule type" value="Genomic_DNA"/>
</dbReference>
<dbReference type="Proteomes" id="UP000287033">
    <property type="component" value="Unassembled WGS sequence"/>
</dbReference>
<reference evidence="2 3" key="1">
    <citation type="journal article" date="2018" name="Nat. Ecol. Evol.">
        <title>Shark genomes provide insights into elasmobranch evolution and the origin of vertebrates.</title>
        <authorList>
            <person name="Hara Y"/>
            <person name="Yamaguchi K"/>
            <person name="Onimaru K"/>
            <person name="Kadota M"/>
            <person name="Koyanagi M"/>
            <person name="Keeley SD"/>
            <person name="Tatsumi K"/>
            <person name="Tanaka K"/>
            <person name="Motone F"/>
            <person name="Kageyama Y"/>
            <person name="Nozu R"/>
            <person name="Adachi N"/>
            <person name="Nishimura O"/>
            <person name="Nakagawa R"/>
            <person name="Tanegashima C"/>
            <person name="Kiyatake I"/>
            <person name="Matsumoto R"/>
            <person name="Murakumo K"/>
            <person name="Nishida K"/>
            <person name="Terakita A"/>
            <person name="Kuratani S"/>
            <person name="Sato K"/>
            <person name="Hyodo S Kuraku.S."/>
        </authorList>
    </citation>
    <scope>NUCLEOTIDE SEQUENCE [LARGE SCALE GENOMIC DNA]</scope>
</reference>
<organism evidence="2 3">
    <name type="scientific">Chiloscyllium punctatum</name>
    <name type="common">Brownbanded bambooshark</name>
    <name type="synonym">Hemiscyllium punctatum</name>
    <dbReference type="NCBI Taxonomy" id="137246"/>
    <lineage>
        <taxon>Eukaryota</taxon>
        <taxon>Metazoa</taxon>
        <taxon>Chordata</taxon>
        <taxon>Craniata</taxon>
        <taxon>Vertebrata</taxon>
        <taxon>Chondrichthyes</taxon>
        <taxon>Elasmobranchii</taxon>
        <taxon>Galeomorphii</taxon>
        <taxon>Galeoidea</taxon>
        <taxon>Orectolobiformes</taxon>
        <taxon>Hemiscylliidae</taxon>
        <taxon>Chiloscyllium</taxon>
    </lineage>
</organism>
<evidence type="ECO:0000256" key="1">
    <source>
        <dbReference type="SAM" id="MobiDB-lite"/>
    </source>
</evidence>
<protein>
    <submittedName>
        <fullName evidence="2">Uncharacterized protein</fullName>
    </submittedName>
</protein>
<dbReference type="AlphaFoldDB" id="A0A401TDU5"/>